<evidence type="ECO:0000256" key="3">
    <source>
        <dbReference type="ARBA" id="ARBA00015071"/>
    </source>
</evidence>
<feature type="compositionally biased region" description="Basic and acidic residues" evidence="10">
    <location>
        <begin position="84"/>
        <end position="135"/>
    </location>
</feature>
<protein>
    <recommendedName>
        <fullName evidence="3">Zinc finger CCCH domain-containing protein 14</fullName>
    </recommendedName>
</protein>
<dbReference type="InterPro" id="IPR040366">
    <property type="entry name" value="Nab2/ZC3H14"/>
</dbReference>
<dbReference type="PANTHER" id="PTHR14738:SF29">
    <property type="entry name" value="ZINC FINGER CCCH DOMAIN-CONTAINING PROTEIN 14"/>
    <property type="match status" value="1"/>
</dbReference>
<dbReference type="Gene3D" id="1.20.1390.10">
    <property type="entry name" value="PWI domain"/>
    <property type="match status" value="1"/>
</dbReference>
<feature type="compositionally biased region" description="Basic residues" evidence="10">
    <location>
        <begin position="259"/>
        <end position="269"/>
    </location>
</feature>
<comment type="caution">
    <text evidence="12">The sequence shown here is derived from an EMBL/GenBank/DDBJ whole genome shotgun (WGS) entry which is preliminary data.</text>
</comment>
<evidence type="ECO:0000256" key="4">
    <source>
        <dbReference type="ARBA" id="ARBA00022723"/>
    </source>
</evidence>
<evidence type="ECO:0000256" key="10">
    <source>
        <dbReference type="SAM" id="MobiDB-lite"/>
    </source>
</evidence>
<keyword evidence="5" id="KW-0677">Repeat</keyword>
<evidence type="ECO:0000313" key="13">
    <source>
        <dbReference type="Proteomes" id="UP001381693"/>
    </source>
</evidence>
<feature type="compositionally biased region" description="Basic residues" evidence="10">
    <location>
        <begin position="491"/>
        <end position="500"/>
    </location>
</feature>
<feature type="compositionally biased region" description="Low complexity" evidence="10">
    <location>
        <begin position="274"/>
        <end position="283"/>
    </location>
</feature>
<keyword evidence="13" id="KW-1185">Reference proteome</keyword>
<dbReference type="Proteomes" id="UP001381693">
    <property type="component" value="Unassembled WGS sequence"/>
</dbReference>
<dbReference type="GO" id="GO:0043488">
    <property type="term" value="P:regulation of mRNA stability"/>
    <property type="evidence" value="ECO:0007669"/>
    <property type="project" value="InterPro"/>
</dbReference>
<comment type="subcellular location">
    <subcellularLocation>
        <location evidence="1">Nucleus</location>
    </subcellularLocation>
</comment>
<feature type="zinc finger region" description="C3H1-type" evidence="9">
    <location>
        <begin position="752"/>
        <end position="776"/>
    </location>
</feature>
<feature type="region of interest" description="Disordered" evidence="10">
    <location>
        <begin position="877"/>
        <end position="896"/>
    </location>
</feature>
<keyword evidence="7 9" id="KW-0862">Zinc</keyword>
<dbReference type="GO" id="GO:0008143">
    <property type="term" value="F:poly(A) binding"/>
    <property type="evidence" value="ECO:0007669"/>
    <property type="project" value="InterPro"/>
</dbReference>
<feature type="compositionally biased region" description="Basic and acidic residues" evidence="10">
    <location>
        <begin position="886"/>
        <end position="896"/>
    </location>
</feature>
<evidence type="ECO:0000256" key="2">
    <source>
        <dbReference type="ARBA" id="ARBA00008423"/>
    </source>
</evidence>
<evidence type="ECO:0000313" key="12">
    <source>
        <dbReference type="EMBL" id="KAK7068376.1"/>
    </source>
</evidence>
<dbReference type="PANTHER" id="PTHR14738">
    <property type="entry name" value="ZINC FINGER CCCH DOMAIN-CONTAINING PROTEIN 14"/>
    <property type="match status" value="1"/>
</dbReference>
<evidence type="ECO:0000256" key="9">
    <source>
        <dbReference type="PROSITE-ProRule" id="PRU00723"/>
    </source>
</evidence>
<feature type="region of interest" description="Disordered" evidence="10">
    <location>
        <begin position="249"/>
        <end position="472"/>
    </location>
</feature>
<feature type="zinc finger region" description="C3H1-type" evidence="9">
    <location>
        <begin position="824"/>
        <end position="856"/>
    </location>
</feature>
<dbReference type="PROSITE" id="PS50103">
    <property type="entry name" value="ZF_C3H1"/>
    <property type="match status" value="2"/>
</dbReference>
<reference evidence="12 13" key="1">
    <citation type="submission" date="2023-11" db="EMBL/GenBank/DDBJ databases">
        <title>Halocaridina rubra genome assembly.</title>
        <authorList>
            <person name="Smith C."/>
        </authorList>
    </citation>
    <scope>NUCLEOTIDE SEQUENCE [LARGE SCALE GENOMIC DNA]</scope>
    <source>
        <strain evidence="12">EP-1</strain>
        <tissue evidence="12">Whole</tissue>
    </source>
</reference>
<comment type="similarity">
    <text evidence="2">Belongs to the ZC3H14 family.</text>
</comment>
<dbReference type="GO" id="GO:0008270">
    <property type="term" value="F:zinc ion binding"/>
    <property type="evidence" value="ECO:0007669"/>
    <property type="project" value="UniProtKB-KW"/>
</dbReference>
<dbReference type="Pfam" id="PF14608">
    <property type="entry name" value="zf-CCCH_2"/>
    <property type="match status" value="5"/>
</dbReference>
<dbReference type="Gene3D" id="4.10.1000.30">
    <property type="match status" value="2"/>
</dbReference>
<evidence type="ECO:0000256" key="8">
    <source>
        <dbReference type="ARBA" id="ARBA00023242"/>
    </source>
</evidence>
<evidence type="ECO:0000256" key="7">
    <source>
        <dbReference type="ARBA" id="ARBA00022833"/>
    </source>
</evidence>
<keyword evidence="4 9" id="KW-0479">Metal-binding</keyword>
<evidence type="ECO:0000256" key="6">
    <source>
        <dbReference type="ARBA" id="ARBA00022771"/>
    </source>
</evidence>
<name>A0AAN8ZTV3_HALRR</name>
<accession>A0AAN8ZTV3</accession>
<dbReference type="AlphaFoldDB" id="A0AAN8ZTV3"/>
<organism evidence="12 13">
    <name type="scientific">Halocaridina rubra</name>
    <name type="common">Hawaiian red shrimp</name>
    <dbReference type="NCBI Taxonomy" id="373956"/>
    <lineage>
        <taxon>Eukaryota</taxon>
        <taxon>Metazoa</taxon>
        <taxon>Ecdysozoa</taxon>
        <taxon>Arthropoda</taxon>
        <taxon>Crustacea</taxon>
        <taxon>Multicrustacea</taxon>
        <taxon>Malacostraca</taxon>
        <taxon>Eumalacostraca</taxon>
        <taxon>Eucarida</taxon>
        <taxon>Decapoda</taxon>
        <taxon>Pleocyemata</taxon>
        <taxon>Caridea</taxon>
        <taxon>Atyoidea</taxon>
        <taxon>Atyidae</taxon>
        <taxon>Halocaridina</taxon>
    </lineage>
</organism>
<feature type="region of interest" description="Disordered" evidence="10">
    <location>
        <begin position="485"/>
        <end position="568"/>
    </location>
</feature>
<evidence type="ECO:0000256" key="1">
    <source>
        <dbReference type="ARBA" id="ARBA00004123"/>
    </source>
</evidence>
<dbReference type="GO" id="GO:0005737">
    <property type="term" value="C:cytoplasm"/>
    <property type="evidence" value="ECO:0007669"/>
    <property type="project" value="TreeGrafter"/>
</dbReference>
<feature type="compositionally biased region" description="Basic and acidic residues" evidence="10">
    <location>
        <begin position="391"/>
        <end position="417"/>
    </location>
</feature>
<feature type="compositionally biased region" description="Basic and acidic residues" evidence="10">
    <location>
        <begin position="551"/>
        <end position="560"/>
    </location>
</feature>
<evidence type="ECO:0000256" key="5">
    <source>
        <dbReference type="ARBA" id="ARBA00022737"/>
    </source>
</evidence>
<feature type="compositionally biased region" description="Low complexity" evidence="10">
    <location>
        <begin position="349"/>
        <end position="389"/>
    </location>
</feature>
<dbReference type="EMBL" id="JAXCGZ010017271">
    <property type="protein sequence ID" value="KAK7068376.1"/>
    <property type="molecule type" value="Genomic_DNA"/>
</dbReference>
<keyword evidence="8" id="KW-0539">Nucleus</keyword>
<sequence>MEGVGSEVSLKIRSAIKAKLVELGTYVDEELPDYIMVLVANKKTKDQMDDDLSLFLGHNTERFTSWLHHVLQKLNAAALLQADDSKKKDTEEEKKKSKEEEKKREKDEAKKREKAEEMKKVKDEEKKKKEKDKLEKKKKLDRKEKVLKVEPFEEEGIEKVKKSKEREKEVKEKIKITVENELAVDADTTDGIDSTQMAVNSSKKIKPLSRGKISSADIFRAEVAISKEEEEEVVEDMLELRADVDELGLELAEEEPTPKRTKSEKKKISAPKISKNSLETESTLESKSEGRSKKSKRSSPSSRLSAKERLGKVSPSRSELVKDKPSVLDRLGTPNSSSRRIINLREESSFPPRSDSSSNGSNSGIARAVSSAISSAHRSVCVLPSSSSSGKKLEARVRPLMSKHIESSREEHSREGSSRSTTRVVSAVGAVLKRSHKEVDSDEDDEEYDPKKPTLSSMASKVEVLPRPRRSGAIQANTALILRAMADAHKSVNKPSRRHSEKSDSPKKKQKGELYSRSYRERERDQSRQKDLPEKEDLKLRKIAITVPNATRKESEKQQQEESMVSDVTTIVTKPLEKRKIERPVAMEEEYEVAEPGSGYDVEEMEGLEGGELVESMSGQSLPLSHRTVPLLSRDKTKFYVTLEGLDADGYPVRTERPDIRSRLGARPVHNDAMEEVEEYIEEVEEWEEMDETTSETNADMVAEETMTENKLKPKTAITALPASGTGAKKLEVERCKFWPACKSGESCTFHHPTVPCQTFPNCRFGDKCRYIHPKCMYDAACTKPTCPYSHTTPKSAALIAAPVKHKVAVPSRPAKIKCRFFPKCTNMSCPFFHPKACFYGTSCNQASCPFSHPEIPTGAKLKWIAPAKNSTSVVNTTAAVSTTGDKPKEEPVNNK</sequence>
<dbReference type="SMART" id="SM00356">
    <property type="entry name" value="ZnF_C3H1"/>
    <property type="match status" value="3"/>
</dbReference>
<feature type="region of interest" description="Disordered" evidence="10">
    <location>
        <begin position="84"/>
        <end position="137"/>
    </location>
</feature>
<feature type="domain" description="C3H1-type" evidence="11">
    <location>
        <begin position="752"/>
        <end position="776"/>
    </location>
</feature>
<dbReference type="InterPro" id="IPR000571">
    <property type="entry name" value="Znf_CCCH"/>
</dbReference>
<dbReference type="GO" id="GO:0005634">
    <property type="term" value="C:nucleus"/>
    <property type="evidence" value="ECO:0007669"/>
    <property type="project" value="UniProtKB-SubCell"/>
</dbReference>
<feature type="domain" description="C3H1-type" evidence="11">
    <location>
        <begin position="824"/>
        <end position="856"/>
    </location>
</feature>
<keyword evidence="6 9" id="KW-0863">Zinc-finger</keyword>
<evidence type="ECO:0000259" key="11">
    <source>
        <dbReference type="PROSITE" id="PS50103"/>
    </source>
</evidence>
<gene>
    <name evidence="12" type="ORF">SK128_002885</name>
</gene>
<proteinExistence type="inferred from homology"/>
<feature type="compositionally biased region" description="Basic and acidic residues" evidence="10">
    <location>
        <begin position="501"/>
        <end position="540"/>
    </location>
</feature>